<dbReference type="InterPro" id="IPR015919">
    <property type="entry name" value="Cadherin-like_sf"/>
</dbReference>
<evidence type="ECO:0000259" key="16">
    <source>
        <dbReference type="PROSITE" id="PS50268"/>
    </source>
</evidence>
<comment type="subcellular location">
    <subcellularLocation>
        <location evidence="2">Cell membrane</location>
        <topology evidence="2">Single-pass type I membrane protein</topology>
    </subcellularLocation>
</comment>
<dbReference type="PROSITE" id="PS00232">
    <property type="entry name" value="CADHERIN_1"/>
    <property type="match status" value="3"/>
</dbReference>
<dbReference type="FunFam" id="2.60.40.60:FF:000006">
    <property type="entry name" value="Protocadherin alpha 2"/>
    <property type="match status" value="1"/>
</dbReference>
<feature type="domain" description="Cadherin" evidence="16">
    <location>
        <begin position="350"/>
        <end position="454"/>
    </location>
</feature>
<dbReference type="GO" id="GO:0005886">
    <property type="term" value="C:plasma membrane"/>
    <property type="evidence" value="ECO:0007669"/>
    <property type="project" value="UniProtKB-SubCell"/>
</dbReference>
<proteinExistence type="predicted"/>
<feature type="chain" id="PRO_5034716198" evidence="15">
    <location>
        <begin position="29"/>
        <end position="947"/>
    </location>
</feature>
<evidence type="ECO:0000256" key="6">
    <source>
        <dbReference type="ARBA" id="ARBA00022737"/>
    </source>
</evidence>
<evidence type="ECO:0000256" key="9">
    <source>
        <dbReference type="ARBA" id="ARBA00022989"/>
    </source>
</evidence>
<dbReference type="GO" id="GO:0007156">
    <property type="term" value="P:homophilic cell adhesion via plasma membrane adhesion molecules"/>
    <property type="evidence" value="ECO:0007669"/>
    <property type="project" value="InterPro"/>
</dbReference>
<reference evidence="17" key="2">
    <citation type="submission" date="2025-08" db="UniProtKB">
        <authorList>
            <consortium name="Ensembl"/>
        </authorList>
    </citation>
    <scope>IDENTIFICATION</scope>
</reference>
<evidence type="ECO:0000256" key="15">
    <source>
        <dbReference type="SAM" id="SignalP"/>
    </source>
</evidence>
<dbReference type="InterPro" id="IPR032455">
    <property type="entry name" value="Cadherin_C"/>
</dbReference>
<dbReference type="Pfam" id="PF16492">
    <property type="entry name" value="Cadherin_C_2"/>
    <property type="match status" value="1"/>
</dbReference>
<accession>A0A8C4SGK9</accession>
<dbReference type="InterPro" id="IPR020894">
    <property type="entry name" value="Cadherin_CS"/>
</dbReference>
<evidence type="ECO:0000256" key="3">
    <source>
        <dbReference type="ARBA" id="ARBA00022475"/>
    </source>
</evidence>
<dbReference type="GeneTree" id="ENSGT00940000164468"/>
<keyword evidence="9 14" id="KW-1133">Transmembrane helix</keyword>
<feature type="transmembrane region" description="Helical" evidence="14">
    <location>
        <begin position="689"/>
        <end position="713"/>
    </location>
</feature>
<feature type="signal peptide" evidence="15">
    <location>
        <begin position="1"/>
        <end position="28"/>
    </location>
</feature>
<evidence type="ECO:0000256" key="14">
    <source>
        <dbReference type="SAM" id="Phobius"/>
    </source>
</evidence>
<reference evidence="17" key="3">
    <citation type="submission" date="2025-09" db="UniProtKB">
        <authorList>
            <consortium name="Ensembl"/>
        </authorList>
    </citation>
    <scope>IDENTIFICATION</scope>
</reference>
<evidence type="ECO:0000313" key="18">
    <source>
        <dbReference type="Proteomes" id="UP000694620"/>
    </source>
</evidence>
<keyword evidence="5 15" id="KW-0732">Signal</keyword>
<dbReference type="Gene3D" id="2.60.40.60">
    <property type="entry name" value="Cadherins"/>
    <property type="match status" value="6"/>
</dbReference>
<comment type="function">
    <text evidence="1">Potential calcium-dependent cell-adhesion protein. May be involved in the establishment and maintenance of specific neuronal connections in the brain.</text>
</comment>
<protein>
    <submittedName>
        <fullName evidence="17">Protocadherin gamma-C5-like</fullName>
    </submittedName>
</protein>
<dbReference type="SUPFAM" id="SSF49313">
    <property type="entry name" value="Cadherin-like"/>
    <property type="match status" value="6"/>
</dbReference>
<evidence type="ECO:0000256" key="11">
    <source>
        <dbReference type="ARBA" id="ARBA00023180"/>
    </source>
</evidence>
<feature type="domain" description="Cadherin" evidence="16">
    <location>
        <begin position="242"/>
        <end position="349"/>
    </location>
</feature>
<dbReference type="FunFam" id="2.60.40.60:FF:000002">
    <property type="entry name" value="Protocadherin alpha 2"/>
    <property type="match status" value="1"/>
</dbReference>
<dbReference type="Proteomes" id="UP000694620">
    <property type="component" value="Chromosome 11"/>
</dbReference>
<feature type="domain" description="Cadherin" evidence="16">
    <location>
        <begin position="133"/>
        <end position="241"/>
    </location>
</feature>
<feature type="domain" description="Cadherin" evidence="16">
    <location>
        <begin position="455"/>
        <end position="564"/>
    </location>
</feature>
<dbReference type="AlphaFoldDB" id="A0A8C4SGK9"/>
<sequence>MDCKRGTCALQWQLLCCCFSCLWIFVNGQLKYSIPEELSPGAFVGNIVKDLGLGAVKISDRQLRVVTDSGKQYFQVDTTNGALLVKDRIDRELICGFSLTCSLHLQLLLQNPLELFRVLVEITDVNDNAPQFLSKSLPLEISEAAPTGSKFRLEIAQDLDVGSNGLRSYSLSANEHFALNVEIGDDGSKIPELVIQKALDREKHAAFSLLLTALDGGKPEKSGTATVSISILDVNDNTPVCEQKLKRVRLAENSPAGTLVLRLNASDMDAGDNGQVSYALSKHTTESVRQLFEVDPKTGEIRVKDVIDFEAGVAYDINVQARDKGTPALEGHCNVKVEIIDVNDNEPEVILTSLSSPVSENAVPGTVIALISVRDPDSGPNGEVHLRIPPGVPFKLRSSFENHYSLVTDGPLDREEQNEYNITVTATDSGSPPLSTKIILPVNLSDVNDNAPVFSQPAYTIHLKENNLPGSLICTVAASDADLDKNAQLSFSILDSTTHETSVSSFVYINSENGNIYAMRSFDYEQISLFQIHVQVKDAGSPALSSNATVNVFILDQNDNAPEVVYPHHSDETPLQQTVPRSADSGYLVTKIVAVDADSGHNAWLSYSIPKGKDGGPFQVAAYTGEIRTSRPLQEVDTNVHNVVIVIRDNGQPSLSTSVTVCITVEENGPERSYEFKDNTAKQKNISNLTLYLIIALASVSLVSFLTFVILLVKCLRHSGSHGSCFDSCCSSRKTLRSREAFQRSQKNLHLQLNPDGPIKYVEVVSGTMDSQYYRPCFSPVSDRSDFMFFQTCSPSTPMGNTNPIDISVSSNNLINTANEQKPANAEWRFTQGQRPGTSGTQRPEEAGPWPNPPTEAEQLQALMAAANEVSEATGTLGAGTMGLSTRYSPQFTLQHVPDYRQNVYIPGSTTTLAGNNAQPEAKIMVAAAAAAAPTANKKKPGKKEKK</sequence>
<dbReference type="PANTHER" id="PTHR24028">
    <property type="entry name" value="CADHERIN-87A"/>
    <property type="match status" value="1"/>
</dbReference>
<evidence type="ECO:0000256" key="7">
    <source>
        <dbReference type="ARBA" id="ARBA00022837"/>
    </source>
</evidence>
<keyword evidence="3" id="KW-1003">Cell membrane</keyword>
<feature type="domain" description="Cadherin" evidence="16">
    <location>
        <begin position="27"/>
        <end position="132"/>
    </location>
</feature>
<dbReference type="InterPro" id="IPR002126">
    <property type="entry name" value="Cadherin-like_dom"/>
</dbReference>
<dbReference type="InterPro" id="IPR013164">
    <property type="entry name" value="Cadherin_N"/>
</dbReference>
<evidence type="ECO:0000256" key="1">
    <source>
        <dbReference type="ARBA" id="ARBA00003436"/>
    </source>
</evidence>
<dbReference type="Pfam" id="PF00028">
    <property type="entry name" value="Cadherin"/>
    <property type="match status" value="5"/>
</dbReference>
<dbReference type="InterPro" id="IPR050174">
    <property type="entry name" value="Protocadherin/Cadherin-CA"/>
</dbReference>
<dbReference type="FunFam" id="2.60.40.60:FF:000018">
    <property type="entry name" value="Protocadherin gamma c3"/>
    <property type="match status" value="1"/>
</dbReference>
<dbReference type="CDD" id="cd11304">
    <property type="entry name" value="Cadherin_repeat"/>
    <property type="match status" value="6"/>
</dbReference>
<evidence type="ECO:0000256" key="13">
    <source>
        <dbReference type="SAM" id="MobiDB-lite"/>
    </source>
</evidence>
<evidence type="ECO:0000256" key="5">
    <source>
        <dbReference type="ARBA" id="ARBA00022729"/>
    </source>
</evidence>
<evidence type="ECO:0000256" key="10">
    <source>
        <dbReference type="ARBA" id="ARBA00023136"/>
    </source>
</evidence>
<dbReference type="SMART" id="SM00112">
    <property type="entry name" value="CA"/>
    <property type="match status" value="6"/>
</dbReference>
<dbReference type="FunFam" id="2.60.40.60:FF:000001">
    <property type="entry name" value="Protocadherin alpha 2"/>
    <property type="match status" value="1"/>
</dbReference>
<gene>
    <name evidence="17" type="primary">LOC114660355</name>
</gene>
<feature type="compositionally biased region" description="Polar residues" evidence="13">
    <location>
        <begin position="831"/>
        <end position="842"/>
    </location>
</feature>
<dbReference type="PANTHER" id="PTHR24028:SF264">
    <property type="entry name" value="PROTOCADHERIN 1 GAMMA 32"/>
    <property type="match status" value="1"/>
</dbReference>
<dbReference type="Ensembl" id="ENSECRT00000016790.1">
    <property type="protein sequence ID" value="ENSECRP00000016496.1"/>
    <property type="gene ID" value="ENSECRG00000010970.1"/>
</dbReference>
<dbReference type="Pfam" id="PF08266">
    <property type="entry name" value="Cadherin_2"/>
    <property type="match status" value="1"/>
</dbReference>
<keyword evidence="8" id="KW-0130">Cell adhesion</keyword>
<keyword evidence="11" id="KW-0325">Glycoprotein</keyword>
<evidence type="ECO:0000256" key="2">
    <source>
        <dbReference type="ARBA" id="ARBA00004251"/>
    </source>
</evidence>
<keyword evidence="6" id="KW-0677">Repeat</keyword>
<dbReference type="InterPro" id="IPR031904">
    <property type="entry name" value="Cadherin_CBD"/>
</dbReference>
<keyword evidence="7 12" id="KW-0106">Calcium</keyword>
<name>A0A8C4SGK9_ERPCA</name>
<evidence type="ECO:0000256" key="8">
    <source>
        <dbReference type="ARBA" id="ARBA00022889"/>
    </source>
</evidence>
<keyword evidence="18" id="KW-1185">Reference proteome</keyword>
<organism evidence="17 18">
    <name type="scientific">Erpetoichthys calabaricus</name>
    <name type="common">Rope fish</name>
    <name type="synonym">Calamoichthys calabaricus</name>
    <dbReference type="NCBI Taxonomy" id="27687"/>
    <lineage>
        <taxon>Eukaryota</taxon>
        <taxon>Metazoa</taxon>
        <taxon>Chordata</taxon>
        <taxon>Craniata</taxon>
        <taxon>Vertebrata</taxon>
        <taxon>Euteleostomi</taxon>
        <taxon>Actinopterygii</taxon>
        <taxon>Polypteriformes</taxon>
        <taxon>Polypteridae</taxon>
        <taxon>Erpetoichthys</taxon>
    </lineage>
</organism>
<dbReference type="FunFam" id="2.60.40.60:FF:000004">
    <property type="entry name" value="Protocadherin 1 gamma 2"/>
    <property type="match status" value="1"/>
</dbReference>
<feature type="region of interest" description="Disordered" evidence="13">
    <location>
        <begin position="821"/>
        <end position="855"/>
    </location>
</feature>
<evidence type="ECO:0000256" key="4">
    <source>
        <dbReference type="ARBA" id="ARBA00022692"/>
    </source>
</evidence>
<feature type="domain" description="Cadherin" evidence="16">
    <location>
        <begin position="571"/>
        <end position="676"/>
    </location>
</feature>
<keyword evidence="4 14" id="KW-0812">Transmembrane</keyword>
<dbReference type="GO" id="GO:0005509">
    <property type="term" value="F:calcium ion binding"/>
    <property type="evidence" value="ECO:0007669"/>
    <property type="project" value="UniProtKB-UniRule"/>
</dbReference>
<dbReference type="PROSITE" id="PS50268">
    <property type="entry name" value="CADHERIN_2"/>
    <property type="match status" value="6"/>
</dbReference>
<dbReference type="Pfam" id="PF15974">
    <property type="entry name" value="Cadherin_tail"/>
    <property type="match status" value="1"/>
</dbReference>
<keyword evidence="10 14" id="KW-0472">Membrane</keyword>
<evidence type="ECO:0000313" key="17">
    <source>
        <dbReference type="Ensembl" id="ENSECRP00000016496.1"/>
    </source>
</evidence>
<reference evidence="17" key="1">
    <citation type="submission" date="2021-06" db="EMBL/GenBank/DDBJ databases">
        <authorList>
            <consortium name="Wellcome Sanger Institute Data Sharing"/>
        </authorList>
    </citation>
    <scope>NUCLEOTIDE SEQUENCE [LARGE SCALE GENOMIC DNA]</scope>
</reference>
<dbReference type="FunFam" id="2.60.40.60:FF:000129">
    <property type="entry name" value="protocadherin alpha-C2 isoform X1"/>
    <property type="match status" value="1"/>
</dbReference>
<evidence type="ECO:0000256" key="12">
    <source>
        <dbReference type="PROSITE-ProRule" id="PRU00043"/>
    </source>
</evidence>
<dbReference type="PRINTS" id="PR00205">
    <property type="entry name" value="CADHERIN"/>
</dbReference>